<sequence length="230" mass="26057">MAYCPKCGVEVENKKCPLCSYVIKQDIHRVPFSHAVELDKKIVHFSSKEKKSIYNASTIFFAILISSICLTADNFFDKTITWAIYPIIVVTTIALITGVSLYVKGVLKILGILLLFLLMLFLLDIYIPVTNFFMMISLPISSITTVISFLVVYIIKKSKRKGANIPGYILLGITVLTLSIDMIIQNFIGGEFRITWSLITTVTLIPISLFLLYIHYIFSQRVDLNKVFHT</sequence>
<proteinExistence type="predicted"/>
<evidence type="ECO:0000313" key="2">
    <source>
        <dbReference type="EMBL" id="QEN04111.1"/>
    </source>
</evidence>
<keyword evidence="3" id="KW-1185">Reference proteome</keyword>
<gene>
    <name evidence="2" type="ORF">EW093_05145</name>
</gene>
<dbReference type="EMBL" id="CP035807">
    <property type="protein sequence ID" value="QEN04111.1"/>
    <property type="molecule type" value="Genomic_DNA"/>
</dbReference>
<feature type="transmembrane region" description="Helical" evidence="1">
    <location>
        <begin position="167"/>
        <end position="188"/>
    </location>
</feature>
<feature type="transmembrane region" description="Helical" evidence="1">
    <location>
        <begin position="194"/>
        <end position="218"/>
    </location>
</feature>
<dbReference type="RefSeq" id="WP_149567368.1">
    <property type="nucleotide sequence ID" value="NZ_CP035807.1"/>
</dbReference>
<dbReference type="Proteomes" id="UP000323824">
    <property type="component" value="Chromosome"/>
</dbReference>
<evidence type="ECO:0008006" key="4">
    <source>
        <dbReference type="Google" id="ProtNLM"/>
    </source>
</evidence>
<keyword evidence="1" id="KW-0472">Membrane</keyword>
<feature type="transmembrane region" description="Helical" evidence="1">
    <location>
        <begin position="109"/>
        <end position="127"/>
    </location>
</feature>
<reference evidence="2 3" key="1">
    <citation type="submission" date="2019-02" db="EMBL/GenBank/DDBJ databases">
        <authorList>
            <person name="Fomenkov A."/>
            <person name="Dubinina G."/>
            <person name="Grabovich M."/>
            <person name="Vincze T."/>
            <person name="Roberts R.J."/>
        </authorList>
    </citation>
    <scope>NUCLEOTIDE SEQUENCE [LARGE SCALE GENOMIC DNA]</scope>
    <source>
        <strain evidence="2 3">P</strain>
    </source>
</reference>
<dbReference type="AlphaFoldDB" id="A0A5C1Q9F0"/>
<name>A0A5C1Q9F0_9SPIO</name>
<dbReference type="KEGG" id="sper:EW093_05145"/>
<reference evidence="2 3" key="2">
    <citation type="submission" date="2019-09" db="EMBL/GenBank/DDBJ databases">
        <title>Complete Genome Sequence and Methylome Analysis of free living Spirochaetas.</title>
        <authorList>
            <person name="Leshcheva N."/>
            <person name="Mikheeva N."/>
        </authorList>
    </citation>
    <scope>NUCLEOTIDE SEQUENCE [LARGE SCALE GENOMIC DNA]</scope>
    <source>
        <strain evidence="2 3">P</strain>
    </source>
</reference>
<protein>
    <recommendedName>
        <fullName evidence="4">Zinc ribbon domain-containing protein</fullName>
    </recommendedName>
</protein>
<evidence type="ECO:0000256" key="1">
    <source>
        <dbReference type="SAM" id="Phobius"/>
    </source>
</evidence>
<dbReference type="OrthoDB" id="80070at2"/>
<accession>A0A5C1Q9F0</accession>
<feature type="transmembrane region" description="Helical" evidence="1">
    <location>
        <begin position="133"/>
        <end position="155"/>
    </location>
</feature>
<feature type="transmembrane region" description="Helical" evidence="1">
    <location>
        <begin position="82"/>
        <end position="102"/>
    </location>
</feature>
<keyword evidence="1" id="KW-1133">Transmembrane helix</keyword>
<evidence type="ECO:0000313" key="3">
    <source>
        <dbReference type="Proteomes" id="UP000323824"/>
    </source>
</evidence>
<keyword evidence="1" id="KW-0812">Transmembrane</keyword>
<feature type="transmembrane region" description="Helical" evidence="1">
    <location>
        <begin position="53"/>
        <end position="76"/>
    </location>
</feature>
<organism evidence="2 3">
    <name type="scientific">Thiospirochaeta perfilievii</name>
    <dbReference type="NCBI Taxonomy" id="252967"/>
    <lineage>
        <taxon>Bacteria</taxon>
        <taxon>Pseudomonadati</taxon>
        <taxon>Spirochaetota</taxon>
        <taxon>Spirochaetia</taxon>
        <taxon>Spirochaetales</taxon>
        <taxon>Spirochaetaceae</taxon>
        <taxon>Thiospirochaeta</taxon>
    </lineage>
</organism>